<organism evidence="1 2">
    <name type="scientific">Eretmocerus hayati</name>
    <dbReference type="NCBI Taxonomy" id="131215"/>
    <lineage>
        <taxon>Eukaryota</taxon>
        <taxon>Metazoa</taxon>
        <taxon>Ecdysozoa</taxon>
        <taxon>Arthropoda</taxon>
        <taxon>Hexapoda</taxon>
        <taxon>Insecta</taxon>
        <taxon>Pterygota</taxon>
        <taxon>Neoptera</taxon>
        <taxon>Endopterygota</taxon>
        <taxon>Hymenoptera</taxon>
        <taxon>Apocrita</taxon>
        <taxon>Proctotrupomorpha</taxon>
        <taxon>Chalcidoidea</taxon>
        <taxon>Aphelinidae</taxon>
        <taxon>Aphelininae</taxon>
        <taxon>Eretmocerus</taxon>
    </lineage>
</organism>
<proteinExistence type="predicted"/>
<evidence type="ECO:0000313" key="1">
    <source>
        <dbReference type="EMBL" id="KAJ8688625.1"/>
    </source>
</evidence>
<accession>A0ACC2PYZ5</accession>
<evidence type="ECO:0000313" key="2">
    <source>
        <dbReference type="Proteomes" id="UP001239111"/>
    </source>
</evidence>
<keyword evidence="2" id="KW-1185">Reference proteome</keyword>
<protein>
    <submittedName>
        <fullName evidence="1">Uncharacterized protein</fullName>
    </submittedName>
</protein>
<gene>
    <name evidence="1" type="ORF">QAD02_024420</name>
</gene>
<reference evidence="1" key="1">
    <citation type="submission" date="2023-04" db="EMBL/GenBank/DDBJ databases">
        <title>A chromosome-level genome assembly of the parasitoid wasp Eretmocerus hayati.</title>
        <authorList>
            <person name="Zhong Y."/>
            <person name="Liu S."/>
            <person name="Liu Y."/>
        </authorList>
    </citation>
    <scope>NUCLEOTIDE SEQUENCE</scope>
    <source>
        <strain evidence="1">ZJU_SS_LIU_2023</strain>
    </source>
</reference>
<comment type="caution">
    <text evidence="1">The sequence shown here is derived from an EMBL/GenBank/DDBJ whole genome shotgun (WGS) entry which is preliminary data.</text>
</comment>
<sequence length="421" mass="46474">MKLKSSLMCGYNYDVPPTPSGSEKSPIKVGIAVLPKMIRFEDSTNTLSLHCWTALNWTDPQLKWKPEEHAGIESLRIKSYNIWSPDIFVHNAGDADDADPLYLDSLCAVGSDGQIICVPATVYKTHCEANFINFPYDVQDCTIELASWAYSADELVFTLAPEISTSDLSEDGIWEVLKIKQEIELRDYRLNETIDAHIYKIRILLLRRGAGVDAVFVVPGIMLMLMTLVTLWLDCRSTERTLVASISFVCHLLCIQQIFADIPRNGAVLPNLLSLYESSFMLAGASLVLTVLLRELSSPSNTSEAPTWLSSTTGLVLRSRVGQLLLLNGLDPKASAFLEHLADDNDGLVSTHDENEANTIGAVSAQHSQRKKDGNPTWAPACLLLAWTALAGAFLAYLILLALYLPSERSAEQAQLSETWI</sequence>
<dbReference type="Proteomes" id="UP001239111">
    <property type="component" value="Chromosome 1"/>
</dbReference>
<name>A0ACC2PYZ5_9HYME</name>
<dbReference type="EMBL" id="CM056741">
    <property type="protein sequence ID" value="KAJ8688625.1"/>
    <property type="molecule type" value="Genomic_DNA"/>
</dbReference>